<organism evidence="8 9">
    <name type="scientific">Nonomuraea longicatena</name>
    <dbReference type="NCBI Taxonomy" id="83682"/>
    <lineage>
        <taxon>Bacteria</taxon>
        <taxon>Bacillati</taxon>
        <taxon>Actinomycetota</taxon>
        <taxon>Actinomycetes</taxon>
        <taxon>Streptosporangiales</taxon>
        <taxon>Streptosporangiaceae</taxon>
        <taxon>Nonomuraea</taxon>
    </lineage>
</organism>
<evidence type="ECO:0000313" key="9">
    <source>
        <dbReference type="Proteomes" id="UP001501578"/>
    </source>
</evidence>
<keyword evidence="4 6" id="KW-0472">Membrane</keyword>
<protein>
    <recommendedName>
        <fullName evidence="6">Transport permease protein</fullName>
    </recommendedName>
</protein>
<keyword evidence="3 6" id="KW-1133">Transmembrane helix</keyword>
<feature type="transmembrane region" description="Helical" evidence="6">
    <location>
        <begin position="220"/>
        <end position="240"/>
    </location>
</feature>
<dbReference type="InterPro" id="IPR000412">
    <property type="entry name" value="ABC_2_transport"/>
</dbReference>
<feature type="transmembrane region" description="Helical" evidence="6">
    <location>
        <begin position="98"/>
        <end position="121"/>
    </location>
</feature>
<dbReference type="PANTHER" id="PTHR43027">
    <property type="entry name" value="DOXORUBICIN RESISTANCE ABC TRANSPORTER PERMEASE PROTEIN DRRC-RELATED"/>
    <property type="match status" value="1"/>
</dbReference>
<dbReference type="EMBL" id="BAAAHQ010000004">
    <property type="protein sequence ID" value="GAA0916645.1"/>
    <property type="molecule type" value="Genomic_DNA"/>
</dbReference>
<evidence type="ECO:0000256" key="5">
    <source>
        <dbReference type="ARBA" id="ARBA00023251"/>
    </source>
</evidence>
<name>A0ABN1NTZ6_9ACTN</name>
<comment type="caution">
    <text evidence="6">Lacks conserved residue(s) required for the propagation of feature annotation.</text>
</comment>
<proteinExistence type="inferred from homology"/>
<comment type="similarity">
    <text evidence="6">Belongs to the ABC-2 integral membrane protein family.</text>
</comment>
<accession>A0ABN1NTZ6</accession>
<evidence type="ECO:0000256" key="6">
    <source>
        <dbReference type="RuleBase" id="RU361157"/>
    </source>
</evidence>
<gene>
    <name evidence="8" type="ORF">GCM10009560_11970</name>
</gene>
<dbReference type="RefSeq" id="WP_343948681.1">
    <property type="nucleotide sequence ID" value="NZ_BAAAHQ010000004.1"/>
</dbReference>
<evidence type="ECO:0000256" key="1">
    <source>
        <dbReference type="ARBA" id="ARBA00004141"/>
    </source>
</evidence>
<comment type="caution">
    <text evidence="8">The sequence shown here is derived from an EMBL/GenBank/DDBJ whole genome shotgun (WGS) entry which is preliminary data.</text>
</comment>
<reference evidence="8 9" key="1">
    <citation type="journal article" date="2019" name="Int. J. Syst. Evol. Microbiol.">
        <title>The Global Catalogue of Microorganisms (GCM) 10K type strain sequencing project: providing services to taxonomists for standard genome sequencing and annotation.</title>
        <authorList>
            <consortium name="The Broad Institute Genomics Platform"/>
            <consortium name="The Broad Institute Genome Sequencing Center for Infectious Disease"/>
            <person name="Wu L."/>
            <person name="Ma J."/>
        </authorList>
    </citation>
    <scope>NUCLEOTIDE SEQUENCE [LARGE SCALE GENOMIC DNA]</scope>
    <source>
        <strain evidence="8 9">JCM 11136</strain>
    </source>
</reference>
<evidence type="ECO:0000259" key="7">
    <source>
        <dbReference type="PROSITE" id="PS51012"/>
    </source>
</evidence>
<comment type="subcellular location">
    <subcellularLocation>
        <location evidence="6">Cell membrane</location>
        <topology evidence="6">Multi-pass membrane protein</topology>
    </subcellularLocation>
    <subcellularLocation>
        <location evidence="1">Membrane</location>
        <topology evidence="1">Multi-pass membrane protein</topology>
    </subcellularLocation>
</comment>
<evidence type="ECO:0000256" key="3">
    <source>
        <dbReference type="ARBA" id="ARBA00022989"/>
    </source>
</evidence>
<keyword evidence="5" id="KW-0046">Antibiotic resistance</keyword>
<dbReference type="Proteomes" id="UP001501578">
    <property type="component" value="Unassembled WGS sequence"/>
</dbReference>
<keyword evidence="6" id="KW-1003">Cell membrane</keyword>
<dbReference type="Pfam" id="PF01061">
    <property type="entry name" value="ABC2_membrane"/>
    <property type="match status" value="1"/>
</dbReference>
<evidence type="ECO:0000313" key="8">
    <source>
        <dbReference type="EMBL" id="GAA0916645.1"/>
    </source>
</evidence>
<feature type="transmembrane region" description="Helical" evidence="6">
    <location>
        <begin position="133"/>
        <end position="156"/>
    </location>
</feature>
<keyword evidence="9" id="KW-1185">Reference proteome</keyword>
<feature type="transmembrane region" description="Helical" evidence="6">
    <location>
        <begin position="163"/>
        <end position="182"/>
    </location>
</feature>
<dbReference type="InterPro" id="IPR052902">
    <property type="entry name" value="ABC-2_transporter"/>
</dbReference>
<keyword evidence="2 6" id="KW-0812">Transmembrane</keyword>
<sequence>MKILAVETKMLLRDWPAPLIVLALPLGVLLILGSIPSFSEPNPDLGGQAFNDTQMPALMLVLSLLTVSLTVLPGTLATYRERGILRRMSTTPVHPMRVLGVQLFINLVLGALAAVLLIVMAKLVLGSAIPKQLPGFVLVFLLGTAALLSMGLVIAALAKTAKVAPVIGSVAMTPMMFVSGMWTPREIMPPVLRTISDYSVGGPLAAALRDTWAGNAPQPLHLVVMAVAVVVFGGLAVRLFRWE</sequence>
<feature type="transmembrane region" description="Helical" evidence="6">
    <location>
        <begin position="55"/>
        <end position="77"/>
    </location>
</feature>
<dbReference type="InterPro" id="IPR047817">
    <property type="entry name" value="ABC2_TM_bact-type"/>
</dbReference>
<feature type="domain" description="ABC transmembrane type-2" evidence="7">
    <location>
        <begin position="16"/>
        <end position="243"/>
    </location>
</feature>
<evidence type="ECO:0000256" key="2">
    <source>
        <dbReference type="ARBA" id="ARBA00022692"/>
    </source>
</evidence>
<dbReference type="PANTHER" id="PTHR43027:SF2">
    <property type="entry name" value="TRANSPORT PERMEASE PROTEIN"/>
    <property type="match status" value="1"/>
</dbReference>
<evidence type="ECO:0000256" key="4">
    <source>
        <dbReference type="ARBA" id="ARBA00023136"/>
    </source>
</evidence>
<keyword evidence="6" id="KW-0813">Transport</keyword>
<dbReference type="PRINTS" id="PR00164">
    <property type="entry name" value="ABC2TRNSPORT"/>
</dbReference>
<dbReference type="InterPro" id="IPR013525">
    <property type="entry name" value="ABC2_TM"/>
</dbReference>
<dbReference type="PROSITE" id="PS51012">
    <property type="entry name" value="ABC_TM2"/>
    <property type="match status" value="1"/>
</dbReference>
<dbReference type="PIRSF" id="PIRSF006648">
    <property type="entry name" value="DrrB"/>
    <property type="match status" value="1"/>
</dbReference>